<dbReference type="GO" id="GO:0016491">
    <property type="term" value="F:oxidoreductase activity"/>
    <property type="evidence" value="ECO:0007669"/>
    <property type="project" value="UniProtKB-KW"/>
</dbReference>
<feature type="binding site" description="axial binding residue" evidence="20">
    <location>
        <position position="226"/>
    </location>
    <ligand>
        <name>heme c</name>
        <dbReference type="ChEBI" id="CHEBI:61717"/>
        <label>2</label>
    </ligand>
    <ligandPart>
        <name>Fe</name>
        <dbReference type="ChEBI" id="CHEBI:18248"/>
    </ligandPart>
</feature>
<evidence type="ECO:0000256" key="12">
    <source>
        <dbReference type="ARBA" id="ARBA00022781"/>
    </source>
</evidence>
<evidence type="ECO:0000256" key="8">
    <source>
        <dbReference type="ARBA" id="ARBA00022660"/>
    </source>
</evidence>
<keyword evidence="4 19" id="KW-0813">Transport</keyword>
<dbReference type="GO" id="GO:0046872">
    <property type="term" value="F:metal ion binding"/>
    <property type="evidence" value="ECO:0007669"/>
    <property type="project" value="UniProtKB-KW"/>
</dbReference>
<accession>A0A1G9JI84</accession>
<keyword evidence="7 19" id="KW-0349">Heme</keyword>
<keyword evidence="5 19" id="KW-1003">Cell membrane</keyword>
<feature type="domain" description="Cytochrome c" evidence="24">
    <location>
        <begin position="109"/>
        <end position="202"/>
    </location>
</feature>
<feature type="binding site" description="covalent" evidence="21">
    <location>
        <position position="222"/>
    </location>
    <ligand>
        <name>heme c</name>
        <dbReference type="ChEBI" id="CHEBI:61717"/>
        <label>2</label>
    </ligand>
</feature>
<name>A0A1G9JI84_9RHOB</name>
<dbReference type="GO" id="GO:0020037">
    <property type="term" value="F:heme binding"/>
    <property type="evidence" value="ECO:0007669"/>
    <property type="project" value="InterPro"/>
</dbReference>
<dbReference type="InterPro" id="IPR009056">
    <property type="entry name" value="Cyt_c-like_dom"/>
</dbReference>
<dbReference type="PANTHER" id="PTHR33751">
    <property type="entry name" value="CBB3-TYPE CYTOCHROME C OXIDASE SUBUNIT FIXP"/>
    <property type="match status" value="1"/>
</dbReference>
<evidence type="ECO:0000256" key="13">
    <source>
        <dbReference type="ARBA" id="ARBA00022982"/>
    </source>
</evidence>
<dbReference type="GO" id="GO:0009055">
    <property type="term" value="F:electron transfer activity"/>
    <property type="evidence" value="ECO:0007669"/>
    <property type="project" value="InterPro"/>
</dbReference>
<keyword evidence="14 23" id="KW-1133">Transmembrane helix</keyword>
<sequence>MSKQPISKKKDQVETTGHSWDGIEELNNPMPRWWLWTFYACVVWALAYTVAYPAWPLINGATAGLLGKSTRADVAAEIVRFEEANAGIKQRLVEAELTEISADPELNSYAQNAGAAVFRTWCAQCHGAGAQGAESKYPSLLDDSWLWGGTIEDIHTTISVGIRNEETDEDFVRQGQMTAFGRDELLSEEEIRQAVAFVQKLSGQEHDAALAEAGAVVFEDNCSSCHMEDGTGEQTLGAPNLTDAIWLYGGDAESLYETLWNGRAGNMPARGGAPEGVVDEAMVRAVATYVHSLGGGVASE</sequence>
<evidence type="ECO:0000256" key="17">
    <source>
        <dbReference type="ARBA" id="ARBA00023065"/>
    </source>
</evidence>
<dbReference type="Gene3D" id="1.10.760.10">
    <property type="entry name" value="Cytochrome c-like domain"/>
    <property type="match status" value="2"/>
</dbReference>
<evidence type="ECO:0000256" key="6">
    <source>
        <dbReference type="ARBA" id="ARBA00022519"/>
    </source>
</evidence>
<evidence type="ECO:0000256" key="11">
    <source>
        <dbReference type="ARBA" id="ARBA00022737"/>
    </source>
</evidence>
<evidence type="ECO:0000256" key="16">
    <source>
        <dbReference type="ARBA" id="ARBA00023004"/>
    </source>
</evidence>
<evidence type="ECO:0000256" key="19">
    <source>
        <dbReference type="PIRNR" id="PIRNR000006"/>
    </source>
</evidence>
<dbReference type="STRING" id="571298.SAMN04488026_108115"/>
<evidence type="ECO:0000256" key="3">
    <source>
        <dbReference type="ARBA" id="ARBA00006113"/>
    </source>
</evidence>
<dbReference type="PANTHER" id="PTHR33751:SF1">
    <property type="entry name" value="CBB3-TYPE CYTOCHROME C OXIDASE SUBUNIT FIXP"/>
    <property type="match status" value="1"/>
</dbReference>
<feature type="transmembrane region" description="Helical" evidence="23">
    <location>
        <begin position="33"/>
        <end position="55"/>
    </location>
</feature>
<keyword evidence="6 19" id="KW-0997">Cell inner membrane</keyword>
<comment type="cofactor">
    <cofactor evidence="19 21">
        <name>heme c</name>
        <dbReference type="ChEBI" id="CHEBI:61717"/>
    </cofactor>
    <text evidence="19 21">Binds 2 heme C groups per subunit.</text>
</comment>
<evidence type="ECO:0000313" key="26">
    <source>
        <dbReference type="Proteomes" id="UP000199382"/>
    </source>
</evidence>
<feature type="region of interest" description="Disordered" evidence="22">
    <location>
        <begin position="1"/>
        <end position="21"/>
    </location>
</feature>
<dbReference type="OrthoDB" id="9811281at2"/>
<keyword evidence="18 19" id="KW-0472">Membrane</keyword>
<reference evidence="25 26" key="1">
    <citation type="submission" date="2016-10" db="EMBL/GenBank/DDBJ databases">
        <authorList>
            <person name="de Groot N.N."/>
        </authorList>
    </citation>
    <scope>NUCLEOTIDE SEQUENCE [LARGE SCALE GENOMIC DNA]</scope>
    <source>
        <strain evidence="25 26">DSM 25294</strain>
    </source>
</reference>
<dbReference type="InterPro" id="IPR050597">
    <property type="entry name" value="Cytochrome_c_Oxidase_Subunit"/>
</dbReference>
<evidence type="ECO:0000256" key="7">
    <source>
        <dbReference type="ARBA" id="ARBA00022617"/>
    </source>
</evidence>
<evidence type="ECO:0000256" key="22">
    <source>
        <dbReference type="SAM" id="MobiDB-lite"/>
    </source>
</evidence>
<feature type="binding site" description="covalent" evidence="21">
    <location>
        <position position="125"/>
    </location>
    <ligand>
        <name>heme c</name>
        <dbReference type="ChEBI" id="CHEBI:61717"/>
        <label>1</label>
    </ligand>
</feature>
<comment type="function">
    <text evidence="19">C-type cytochrome. Part of the cbb3-type cytochrome c oxidase complex.</text>
</comment>
<dbReference type="RefSeq" id="WP_093163370.1">
    <property type="nucleotide sequence ID" value="NZ_FNEK01000081.1"/>
</dbReference>
<feature type="binding site" description="covalent" evidence="21">
    <location>
        <position position="122"/>
    </location>
    <ligand>
        <name>heme c</name>
        <dbReference type="ChEBI" id="CHEBI:61717"/>
        <label>1</label>
    </ligand>
</feature>
<keyword evidence="12 19" id="KW-0375">Hydrogen ion transport</keyword>
<evidence type="ECO:0000256" key="15">
    <source>
        <dbReference type="ARBA" id="ARBA00023002"/>
    </source>
</evidence>
<dbReference type="AlphaFoldDB" id="A0A1G9JI84"/>
<dbReference type="InterPro" id="IPR032858">
    <property type="entry name" value="CcoP_N"/>
</dbReference>
<evidence type="ECO:0000256" key="18">
    <source>
        <dbReference type="ARBA" id="ARBA00023136"/>
    </source>
</evidence>
<dbReference type="Gene3D" id="6.10.280.130">
    <property type="match status" value="1"/>
</dbReference>
<keyword evidence="8 19" id="KW-0679">Respiratory chain</keyword>
<evidence type="ECO:0000256" key="10">
    <source>
        <dbReference type="ARBA" id="ARBA00022723"/>
    </source>
</evidence>
<dbReference type="SUPFAM" id="SSF46626">
    <property type="entry name" value="Cytochrome c"/>
    <property type="match status" value="2"/>
</dbReference>
<dbReference type="InterPro" id="IPR004678">
    <property type="entry name" value="Cyt_c_oxidase_cbb3_su3"/>
</dbReference>
<dbReference type="Proteomes" id="UP000199382">
    <property type="component" value="Unassembled WGS sequence"/>
</dbReference>
<dbReference type="EMBL" id="FNEK01000081">
    <property type="protein sequence ID" value="SDL37002.1"/>
    <property type="molecule type" value="Genomic_DNA"/>
</dbReference>
<evidence type="ECO:0000256" key="20">
    <source>
        <dbReference type="PIRSR" id="PIRSR000006-1"/>
    </source>
</evidence>
<comment type="subcellular location">
    <subcellularLocation>
        <location evidence="1 19">Cell inner membrane</location>
    </subcellularLocation>
</comment>
<keyword evidence="10 19" id="KW-0479">Metal-binding</keyword>
<keyword evidence="26" id="KW-1185">Reference proteome</keyword>
<dbReference type="InterPro" id="IPR038414">
    <property type="entry name" value="CcoP_N_sf"/>
</dbReference>
<evidence type="ECO:0000256" key="5">
    <source>
        <dbReference type="ARBA" id="ARBA00022475"/>
    </source>
</evidence>
<keyword evidence="17 19" id="KW-0406">Ion transport</keyword>
<keyword evidence="16 19" id="KW-0408">Iron</keyword>
<evidence type="ECO:0000256" key="4">
    <source>
        <dbReference type="ARBA" id="ARBA00022448"/>
    </source>
</evidence>
<evidence type="ECO:0000256" key="21">
    <source>
        <dbReference type="PIRSR" id="PIRSR000006-2"/>
    </source>
</evidence>
<dbReference type="UniPathway" id="UPA00705"/>
<keyword evidence="15 19" id="KW-0560">Oxidoreductase</keyword>
<comment type="subunit">
    <text evidence="19">Component of the cbb3-type cytochrome c oxidase.</text>
</comment>
<dbReference type="NCBIfam" id="TIGR00782">
    <property type="entry name" value="ccoP"/>
    <property type="match status" value="1"/>
</dbReference>
<evidence type="ECO:0000256" key="2">
    <source>
        <dbReference type="ARBA" id="ARBA00004673"/>
    </source>
</evidence>
<feature type="binding site" description="axial binding residue" evidence="20">
    <location>
        <position position="177"/>
    </location>
    <ligand>
        <name>heme c</name>
        <dbReference type="ChEBI" id="CHEBI:61717"/>
        <label>2</label>
    </ligand>
    <ligandPart>
        <name>Fe</name>
        <dbReference type="ChEBI" id="CHEBI:18248"/>
    </ligandPart>
</feature>
<proteinExistence type="inferred from homology"/>
<evidence type="ECO:0000313" key="25">
    <source>
        <dbReference type="EMBL" id="SDL37002.1"/>
    </source>
</evidence>
<feature type="domain" description="Cytochrome c" evidence="24">
    <location>
        <begin position="209"/>
        <end position="294"/>
    </location>
</feature>
<keyword evidence="9 23" id="KW-0812">Transmembrane</keyword>
<comment type="similarity">
    <text evidence="3 19">Belongs to the CcoP / FixP family.</text>
</comment>
<feature type="binding site" description="axial binding residue" evidence="20">
    <location>
        <position position="267"/>
    </location>
    <ligand>
        <name>heme c</name>
        <dbReference type="ChEBI" id="CHEBI:61717"/>
        <label>1</label>
    </ligand>
    <ligandPart>
        <name>Fe</name>
        <dbReference type="ChEBI" id="CHEBI:18248"/>
    </ligandPart>
</feature>
<dbReference type="GO" id="GO:0005886">
    <property type="term" value="C:plasma membrane"/>
    <property type="evidence" value="ECO:0007669"/>
    <property type="project" value="UniProtKB-SubCell"/>
</dbReference>
<feature type="binding site" description="covalent" evidence="21">
    <location>
        <position position="225"/>
    </location>
    <ligand>
        <name>heme c</name>
        <dbReference type="ChEBI" id="CHEBI:61717"/>
        <label>2</label>
    </ligand>
</feature>
<protein>
    <recommendedName>
        <fullName evidence="19">Cbb3-type cytochrome c oxidase subunit</fullName>
    </recommendedName>
</protein>
<evidence type="ECO:0000259" key="24">
    <source>
        <dbReference type="PROSITE" id="PS51007"/>
    </source>
</evidence>
<feature type="binding site" description="axial binding residue" evidence="20">
    <location>
        <position position="126"/>
    </location>
    <ligand>
        <name>heme c</name>
        <dbReference type="ChEBI" id="CHEBI:61717"/>
        <label>1</label>
    </ligand>
    <ligandPart>
        <name>Fe</name>
        <dbReference type="ChEBI" id="CHEBI:18248"/>
    </ligandPart>
</feature>
<dbReference type="Pfam" id="PF14715">
    <property type="entry name" value="FixP_N"/>
    <property type="match status" value="1"/>
</dbReference>
<gene>
    <name evidence="25" type="ORF">SAMN04488026_108115</name>
</gene>
<organism evidence="25 26">
    <name type="scientific">Aliiruegeria lutimaris</name>
    <dbReference type="NCBI Taxonomy" id="571298"/>
    <lineage>
        <taxon>Bacteria</taxon>
        <taxon>Pseudomonadati</taxon>
        <taxon>Pseudomonadota</taxon>
        <taxon>Alphaproteobacteria</taxon>
        <taxon>Rhodobacterales</taxon>
        <taxon>Roseobacteraceae</taxon>
        <taxon>Aliiruegeria</taxon>
    </lineage>
</organism>
<evidence type="ECO:0000256" key="23">
    <source>
        <dbReference type="SAM" id="Phobius"/>
    </source>
</evidence>
<evidence type="ECO:0000256" key="9">
    <source>
        <dbReference type="ARBA" id="ARBA00022692"/>
    </source>
</evidence>
<comment type="pathway">
    <text evidence="2 19">Energy metabolism; oxidative phosphorylation.</text>
</comment>
<keyword evidence="13 19" id="KW-0249">Electron transport</keyword>
<dbReference type="PIRSF" id="PIRSF000006">
    <property type="entry name" value="Cbb3-Cox_fixP"/>
    <property type="match status" value="1"/>
</dbReference>
<evidence type="ECO:0000256" key="1">
    <source>
        <dbReference type="ARBA" id="ARBA00004533"/>
    </source>
</evidence>
<dbReference type="Pfam" id="PF13442">
    <property type="entry name" value="Cytochrome_CBB3"/>
    <property type="match status" value="2"/>
</dbReference>
<dbReference type="PROSITE" id="PS51007">
    <property type="entry name" value="CYTC"/>
    <property type="match status" value="2"/>
</dbReference>
<evidence type="ECO:0000256" key="14">
    <source>
        <dbReference type="ARBA" id="ARBA00022989"/>
    </source>
</evidence>
<dbReference type="GO" id="GO:0006119">
    <property type="term" value="P:oxidative phosphorylation"/>
    <property type="evidence" value="ECO:0007669"/>
    <property type="project" value="UniProtKB-UniPathway"/>
</dbReference>
<dbReference type="GO" id="GO:1902600">
    <property type="term" value="P:proton transmembrane transport"/>
    <property type="evidence" value="ECO:0007669"/>
    <property type="project" value="UniProtKB-KW"/>
</dbReference>
<keyword evidence="11" id="KW-0677">Repeat</keyword>
<dbReference type="InterPro" id="IPR036909">
    <property type="entry name" value="Cyt_c-like_dom_sf"/>
</dbReference>